<reference evidence="2 3" key="1">
    <citation type="journal article" date="2010" name="Stand. Genomic Sci.">
        <title>Complete genome sequence of Methanoplanus petrolearius type strain (SEBR 4847).</title>
        <authorList>
            <person name="Brambilla E."/>
            <person name="Djao O.D."/>
            <person name="Daligault H."/>
            <person name="Lapidus A."/>
            <person name="Lucas S."/>
            <person name="Hammon N."/>
            <person name="Nolan M."/>
            <person name="Tice H."/>
            <person name="Cheng J.F."/>
            <person name="Han C."/>
            <person name="Tapia R."/>
            <person name="Goodwin L."/>
            <person name="Pitluck S."/>
            <person name="Liolios K."/>
            <person name="Ivanova N."/>
            <person name="Mavromatis K."/>
            <person name="Mikhailova N."/>
            <person name="Pati A."/>
            <person name="Chen A."/>
            <person name="Palaniappan K."/>
            <person name="Land M."/>
            <person name="Hauser L."/>
            <person name="Chang Y.J."/>
            <person name="Jeffries C.D."/>
            <person name="Rohde M."/>
            <person name="Spring S."/>
            <person name="Sikorski J."/>
            <person name="Goker M."/>
            <person name="Woyke T."/>
            <person name="Bristow J."/>
            <person name="Eisen J.A."/>
            <person name="Markowitz V."/>
            <person name="Hugenholtz P."/>
            <person name="Kyrpides N.C."/>
            <person name="Klenk H.P."/>
        </authorList>
    </citation>
    <scope>NUCLEOTIDE SEQUENCE [LARGE SCALE GENOMIC DNA]</scope>
    <source>
        <strain evidence="3">DSM 11571 / OCM 486 / SEBR 4847</strain>
    </source>
</reference>
<evidence type="ECO:0000256" key="1">
    <source>
        <dbReference type="SAM" id="Phobius"/>
    </source>
</evidence>
<protein>
    <recommendedName>
        <fullName evidence="4">Carboxypeptidase regulatory-like domain-containing protein</fullName>
    </recommendedName>
</protein>
<dbReference type="OrthoDB" id="374261at2157"/>
<evidence type="ECO:0000313" key="2">
    <source>
        <dbReference type="EMBL" id="ADN36187.1"/>
    </source>
</evidence>
<dbReference type="AlphaFoldDB" id="E1RFF7"/>
<dbReference type="Proteomes" id="UP000006565">
    <property type="component" value="Chromosome"/>
</dbReference>
<accession>E1RFF7</accession>
<feature type="transmembrane region" description="Helical" evidence="1">
    <location>
        <begin position="243"/>
        <end position="260"/>
    </location>
</feature>
<dbReference type="EMBL" id="CP002117">
    <property type="protein sequence ID" value="ADN36187.1"/>
    <property type="molecule type" value="Genomic_DNA"/>
</dbReference>
<keyword evidence="3" id="KW-1185">Reference proteome</keyword>
<organism evidence="2 3">
    <name type="scientific">Methanolacinia petrolearia (strain DSM 11571 / OCM 486 / SEBR 4847)</name>
    <name type="common">Methanoplanus petrolearius</name>
    <dbReference type="NCBI Taxonomy" id="679926"/>
    <lineage>
        <taxon>Archaea</taxon>
        <taxon>Methanobacteriati</taxon>
        <taxon>Methanobacteriota</taxon>
        <taxon>Stenosarchaea group</taxon>
        <taxon>Methanomicrobia</taxon>
        <taxon>Methanomicrobiales</taxon>
        <taxon>Methanomicrobiaceae</taxon>
        <taxon>Methanolacinia</taxon>
    </lineage>
</organism>
<sequence precursor="true">MQSVDLISKIKETGFNKNKILILVIFLVILLFANHPVSASSSPGDDNPISIVIISPAKGSKFHSDVVPHHVRVLAYISSTYNITGVTLDSGWETVEADEPFNEIDEEIRIDSSGERSIVVTARDENGNSASGTTAFTIIIGPPVSPRYAMQFTVCGQITDSNGKPVKDCRVRINSSFYKYIDEFMGSTNVTDINGSYLIENVYGPDLMITAEKEGYLKYESVESFESANVEFDIVMVPEKKESPLPGFIIILSTGLAVFLRKRNGMKRN</sequence>
<evidence type="ECO:0000313" key="3">
    <source>
        <dbReference type="Proteomes" id="UP000006565"/>
    </source>
</evidence>
<dbReference type="RefSeq" id="WP_013329364.1">
    <property type="nucleotide sequence ID" value="NC_014507.1"/>
</dbReference>
<dbReference type="SUPFAM" id="SSF49464">
    <property type="entry name" value="Carboxypeptidase regulatory domain-like"/>
    <property type="match status" value="1"/>
</dbReference>
<evidence type="ECO:0008006" key="4">
    <source>
        <dbReference type="Google" id="ProtNLM"/>
    </source>
</evidence>
<dbReference type="eggNOG" id="arCOG09593">
    <property type="taxonomic scope" value="Archaea"/>
</dbReference>
<dbReference type="KEGG" id="mpi:Mpet_1428"/>
<gene>
    <name evidence="2" type="ordered locus">Mpet_1428</name>
</gene>
<keyword evidence="1" id="KW-0472">Membrane</keyword>
<dbReference type="GeneID" id="9743898"/>
<name>E1RFF7_METP4</name>
<proteinExistence type="predicted"/>
<keyword evidence="1" id="KW-0812">Transmembrane</keyword>
<dbReference type="HOGENOM" id="CLU_1032948_0_0_2"/>
<dbReference type="Gene3D" id="2.60.40.1120">
    <property type="entry name" value="Carboxypeptidase-like, regulatory domain"/>
    <property type="match status" value="1"/>
</dbReference>
<dbReference type="InterPro" id="IPR008969">
    <property type="entry name" value="CarboxyPept-like_regulatory"/>
</dbReference>
<keyword evidence="1" id="KW-1133">Transmembrane helix</keyword>